<dbReference type="PIRSF" id="PIRSF000429">
    <property type="entry name" value="Ac-CoA_Ac_transf"/>
    <property type="match status" value="1"/>
</dbReference>
<dbReference type="NCBIfam" id="TIGR01930">
    <property type="entry name" value="AcCoA-C-Actrans"/>
    <property type="match status" value="1"/>
</dbReference>
<dbReference type="InterPro" id="IPR016039">
    <property type="entry name" value="Thiolase-like"/>
</dbReference>
<comment type="caution">
    <text evidence="15">The sequence shown here is derived from an EMBL/GenBank/DDBJ whole genome shotgun (WGS) entry which is preliminary data.</text>
</comment>
<accession>A0A1R2B601</accession>
<dbReference type="GO" id="GO:0005739">
    <property type="term" value="C:mitochondrion"/>
    <property type="evidence" value="ECO:0007669"/>
    <property type="project" value="UniProtKB-SubCell"/>
</dbReference>
<dbReference type="InterPro" id="IPR020613">
    <property type="entry name" value="Thiolase_CS"/>
</dbReference>
<evidence type="ECO:0000256" key="6">
    <source>
        <dbReference type="ARBA" id="ARBA00022723"/>
    </source>
</evidence>
<dbReference type="PANTHER" id="PTHR18919">
    <property type="entry name" value="ACETYL-COA C-ACYLTRANSFERASE"/>
    <property type="match status" value="1"/>
</dbReference>
<dbReference type="Pfam" id="PF02803">
    <property type="entry name" value="Thiolase_C"/>
    <property type="match status" value="1"/>
</dbReference>
<comment type="subunit">
    <text evidence="3">Homotetramer.</text>
</comment>
<dbReference type="Proteomes" id="UP000187209">
    <property type="component" value="Unassembled WGS sequence"/>
</dbReference>
<dbReference type="InterPro" id="IPR020617">
    <property type="entry name" value="Thiolase_C"/>
</dbReference>
<dbReference type="EMBL" id="MPUH01000921">
    <property type="protein sequence ID" value="OMJ72198.1"/>
    <property type="molecule type" value="Genomic_DNA"/>
</dbReference>
<dbReference type="Pfam" id="PF00108">
    <property type="entry name" value="Thiolase_N"/>
    <property type="match status" value="1"/>
</dbReference>
<keyword evidence="6" id="KW-0479">Metal-binding</keyword>
<keyword evidence="7" id="KW-0809">Transit peptide</keyword>
<dbReference type="PROSITE" id="PS00737">
    <property type="entry name" value="THIOLASE_2"/>
    <property type="match status" value="1"/>
</dbReference>
<evidence type="ECO:0000259" key="14">
    <source>
        <dbReference type="Pfam" id="PF02803"/>
    </source>
</evidence>
<keyword evidence="16" id="KW-1185">Reference proteome</keyword>
<evidence type="ECO:0000256" key="5">
    <source>
        <dbReference type="ARBA" id="ARBA00022679"/>
    </source>
</evidence>
<keyword evidence="8" id="KW-0630">Potassium</keyword>
<evidence type="ECO:0000256" key="12">
    <source>
        <dbReference type="RuleBase" id="RU003557"/>
    </source>
</evidence>
<dbReference type="EC" id="2.3.1.9" evidence="4"/>
<proteinExistence type="inferred from homology"/>
<feature type="active site" description="Proton acceptor" evidence="11">
    <location>
        <position position="340"/>
    </location>
</feature>
<feature type="active site" description="Acyl-thioester intermediate" evidence="11">
    <location>
        <position position="92"/>
    </location>
</feature>
<dbReference type="InterPro" id="IPR002155">
    <property type="entry name" value="Thiolase"/>
</dbReference>
<name>A0A1R2B601_9CILI</name>
<reference evidence="15 16" key="1">
    <citation type="submission" date="2016-11" db="EMBL/GenBank/DDBJ databases">
        <title>The macronuclear genome of Stentor coeruleus: a giant cell with tiny introns.</title>
        <authorList>
            <person name="Slabodnick M."/>
            <person name="Ruby J.G."/>
            <person name="Reiff S.B."/>
            <person name="Swart E.C."/>
            <person name="Gosai S."/>
            <person name="Prabakaran S."/>
            <person name="Witkowska E."/>
            <person name="Larue G.E."/>
            <person name="Fisher S."/>
            <person name="Freeman R.M."/>
            <person name="Gunawardena J."/>
            <person name="Chu W."/>
            <person name="Stover N.A."/>
            <person name="Gregory B.D."/>
            <person name="Nowacki M."/>
            <person name="Derisi J."/>
            <person name="Roy S.W."/>
            <person name="Marshall W.F."/>
            <person name="Sood P."/>
        </authorList>
    </citation>
    <scope>NUCLEOTIDE SEQUENCE [LARGE SCALE GENOMIC DNA]</scope>
    <source>
        <strain evidence="15">WM001</strain>
    </source>
</reference>
<evidence type="ECO:0000256" key="2">
    <source>
        <dbReference type="ARBA" id="ARBA00010982"/>
    </source>
</evidence>
<keyword evidence="10 12" id="KW-0012">Acyltransferase</keyword>
<evidence type="ECO:0000256" key="8">
    <source>
        <dbReference type="ARBA" id="ARBA00022958"/>
    </source>
</evidence>
<evidence type="ECO:0000313" key="15">
    <source>
        <dbReference type="EMBL" id="OMJ72198.1"/>
    </source>
</evidence>
<dbReference type="OrthoDB" id="5404651at2759"/>
<dbReference type="PROSITE" id="PS00098">
    <property type="entry name" value="THIOLASE_1"/>
    <property type="match status" value="1"/>
</dbReference>
<dbReference type="InterPro" id="IPR020615">
    <property type="entry name" value="Thiolase_acyl_enz_int_AS"/>
</dbReference>
<dbReference type="PANTHER" id="PTHR18919:SF156">
    <property type="entry name" value="ACETYL-COA ACETYLTRANSFERASE, MITOCHONDRIAL"/>
    <property type="match status" value="1"/>
</dbReference>
<dbReference type="SUPFAM" id="SSF53901">
    <property type="entry name" value="Thiolase-like"/>
    <property type="match status" value="2"/>
</dbReference>
<evidence type="ECO:0000256" key="3">
    <source>
        <dbReference type="ARBA" id="ARBA00011881"/>
    </source>
</evidence>
<dbReference type="GO" id="GO:0003985">
    <property type="term" value="F:acetyl-CoA C-acetyltransferase activity"/>
    <property type="evidence" value="ECO:0007669"/>
    <property type="project" value="UniProtKB-EC"/>
</dbReference>
<evidence type="ECO:0000256" key="9">
    <source>
        <dbReference type="ARBA" id="ARBA00023128"/>
    </source>
</evidence>
<evidence type="ECO:0000256" key="7">
    <source>
        <dbReference type="ARBA" id="ARBA00022946"/>
    </source>
</evidence>
<comment type="similarity">
    <text evidence="2 12">Belongs to the thiolase-like superfamily. Thiolase family.</text>
</comment>
<evidence type="ECO:0000256" key="4">
    <source>
        <dbReference type="ARBA" id="ARBA00012705"/>
    </source>
</evidence>
<dbReference type="GO" id="GO:0006635">
    <property type="term" value="P:fatty acid beta-oxidation"/>
    <property type="evidence" value="ECO:0007669"/>
    <property type="project" value="TreeGrafter"/>
</dbReference>
<evidence type="ECO:0000256" key="10">
    <source>
        <dbReference type="ARBA" id="ARBA00023315"/>
    </source>
</evidence>
<keyword evidence="9" id="KW-0496">Mitochondrion</keyword>
<dbReference type="InterPro" id="IPR020610">
    <property type="entry name" value="Thiolase_AS"/>
</dbReference>
<feature type="domain" description="Thiolase C-terminal" evidence="14">
    <location>
        <begin position="263"/>
        <end position="383"/>
    </location>
</feature>
<feature type="domain" description="Thiolase N-terminal" evidence="13">
    <location>
        <begin position="8"/>
        <end position="253"/>
    </location>
</feature>
<evidence type="ECO:0000256" key="1">
    <source>
        <dbReference type="ARBA" id="ARBA00004173"/>
    </source>
</evidence>
<organism evidence="15 16">
    <name type="scientific">Stentor coeruleus</name>
    <dbReference type="NCBI Taxonomy" id="5963"/>
    <lineage>
        <taxon>Eukaryota</taxon>
        <taxon>Sar</taxon>
        <taxon>Alveolata</taxon>
        <taxon>Ciliophora</taxon>
        <taxon>Postciliodesmatophora</taxon>
        <taxon>Heterotrichea</taxon>
        <taxon>Heterotrichida</taxon>
        <taxon>Stentoridae</taxon>
        <taxon>Stentor</taxon>
    </lineage>
</organism>
<evidence type="ECO:0000259" key="13">
    <source>
        <dbReference type="Pfam" id="PF00108"/>
    </source>
</evidence>
<feature type="active site" description="Proton acceptor" evidence="11">
    <location>
        <position position="370"/>
    </location>
</feature>
<gene>
    <name evidence="15" type="ORF">SteCoe_29403</name>
</gene>
<dbReference type="AlphaFoldDB" id="A0A1R2B601"/>
<comment type="subcellular location">
    <subcellularLocation>
        <location evidence="1">Mitochondrion</location>
    </subcellularLocation>
</comment>
<dbReference type="CDD" id="cd00751">
    <property type="entry name" value="thiolase"/>
    <property type="match status" value="1"/>
</dbReference>
<sequence length="386" mass="42290">MFKNFKDVCIVAAGRSPLTAYKGPYYGMEASTLASETLTSTLSSFQINPNTIDEFYLGNIFQLNQGQNLAKQVLNKAQLPDRIVSHTVNKICSSGMFAITLGTMSIAQGYSDVVISGGVEIMSNAPYTYPRLLRMEGERSDSLIDDGLTDVFHKIHMGEVGERCADKYEITKEEMDEYSKKSYRKAQEAWAKGKFNKEVFPVKGRDGMVKMDYIKPNVQFEKLKPSFRENGKITPGNAPPISDGAAMIVLASREKAVEMNWPVLASVLSFGHYDQESIEFPTSPAFAIQKALKIANLNIDQVDFFEINEAFAAVGIVNQRLLKFDMEKLNPYGGAVAIGHPVGASGTRIIVTLINALFQENKNIGVAGICNGGGGGTALVIKKETH</sequence>
<dbReference type="GO" id="GO:0046872">
    <property type="term" value="F:metal ion binding"/>
    <property type="evidence" value="ECO:0007669"/>
    <property type="project" value="UniProtKB-KW"/>
</dbReference>
<dbReference type="InterPro" id="IPR020616">
    <property type="entry name" value="Thiolase_N"/>
</dbReference>
<evidence type="ECO:0000313" key="16">
    <source>
        <dbReference type="Proteomes" id="UP000187209"/>
    </source>
</evidence>
<keyword evidence="5 12" id="KW-0808">Transferase</keyword>
<evidence type="ECO:0000256" key="11">
    <source>
        <dbReference type="PIRSR" id="PIRSR000429-1"/>
    </source>
</evidence>
<dbReference type="PROSITE" id="PS00099">
    <property type="entry name" value="THIOLASE_3"/>
    <property type="match status" value="1"/>
</dbReference>
<protein>
    <recommendedName>
        <fullName evidence="4">acetyl-CoA C-acetyltransferase</fullName>
        <ecNumber evidence="4">2.3.1.9</ecNumber>
    </recommendedName>
</protein>
<dbReference type="Gene3D" id="3.40.47.10">
    <property type="match status" value="1"/>
</dbReference>